<evidence type="ECO:0000259" key="7">
    <source>
        <dbReference type="Pfam" id="PF04321"/>
    </source>
</evidence>
<keyword evidence="6" id="KW-0521">NADP</keyword>
<dbReference type="SUPFAM" id="SSF51735">
    <property type="entry name" value="NAD(P)-binding Rossmann-fold domains"/>
    <property type="match status" value="1"/>
</dbReference>
<dbReference type="GO" id="GO:0008831">
    <property type="term" value="F:dTDP-4-dehydrorhamnose reductase activity"/>
    <property type="evidence" value="ECO:0007669"/>
    <property type="project" value="UniProtKB-EC"/>
</dbReference>
<comment type="similarity">
    <text evidence="2 6">Belongs to the dTDP-4-dehydrorhamnose reductase family.</text>
</comment>
<sequence>MRILLTGISGQVGAALMPVLGRLGTVVAADRARLDLARPQAIAAALDALAPDLIVNPAAYTAVDRAEDERDLAFRVNAEAPYAMARWAAARGVPLVHFSTDYVYDGRGTQPWREGDATGPLCVYGASKLAGEEAVRAAGGPHLVVRTSWVYAASGANFLRTMERLARERSELRVVADQIGAPTSAALIADALAAVLASGQDDIAGRFAAASGLVHLAASGETSWHGFAAAIVAGLRARGVPLKVETVTAITTADYPTKAHRPANSRLDLGRLRTMFGVATPDWQAALQPELDRLAAELKG</sequence>
<evidence type="ECO:0000256" key="6">
    <source>
        <dbReference type="RuleBase" id="RU364082"/>
    </source>
</evidence>
<dbReference type="GO" id="GO:0005829">
    <property type="term" value="C:cytosol"/>
    <property type="evidence" value="ECO:0007669"/>
    <property type="project" value="TreeGrafter"/>
</dbReference>
<comment type="pathway">
    <text evidence="1 6">Carbohydrate biosynthesis; dTDP-L-rhamnose biosynthesis.</text>
</comment>
<keyword evidence="9" id="KW-1185">Reference proteome</keyword>
<name>A0A348FZG1_9HYPH</name>
<proteinExistence type="inferred from homology"/>
<evidence type="ECO:0000313" key="8">
    <source>
        <dbReference type="EMBL" id="BBF92694.1"/>
    </source>
</evidence>
<dbReference type="NCBIfam" id="TIGR01214">
    <property type="entry name" value="rmlD"/>
    <property type="match status" value="1"/>
</dbReference>
<evidence type="ECO:0000256" key="3">
    <source>
        <dbReference type="ARBA" id="ARBA00012929"/>
    </source>
</evidence>
<dbReference type="Gene3D" id="3.40.50.720">
    <property type="entry name" value="NAD(P)-binding Rossmann-like Domain"/>
    <property type="match status" value="1"/>
</dbReference>
<dbReference type="OrthoDB" id="9803892at2"/>
<dbReference type="UniPathway" id="UPA00124"/>
<dbReference type="Pfam" id="PF04321">
    <property type="entry name" value="RmlD_sub_bind"/>
    <property type="match status" value="1"/>
</dbReference>
<dbReference type="PANTHER" id="PTHR10491">
    <property type="entry name" value="DTDP-4-DEHYDRORHAMNOSE REDUCTASE"/>
    <property type="match status" value="1"/>
</dbReference>
<evidence type="ECO:0000256" key="4">
    <source>
        <dbReference type="ARBA" id="ARBA00017099"/>
    </source>
</evidence>
<accession>A0A348FZG1</accession>
<comment type="function">
    <text evidence="6">Catalyzes the reduction of dTDP-6-deoxy-L-lyxo-4-hexulose to yield dTDP-L-rhamnose.</text>
</comment>
<dbReference type="CDD" id="cd05254">
    <property type="entry name" value="dTDP_HR_like_SDR_e"/>
    <property type="match status" value="1"/>
</dbReference>
<comment type="cofactor">
    <cofactor evidence="6">
        <name>Mg(2+)</name>
        <dbReference type="ChEBI" id="CHEBI:18420"/>
    </cofactor>
    <text evidence="6">Binds 1 Mg(2+) ion per monomer.</text>
</comment>
<dbReference type="PANTHER" id="PTHR10491:SF4">
    <property type="entry name" value="METHIONINE ADENOSYLTRANSFERASE 2 SUBUNIT BETA"/>
    <property type="match status" value="1"/>
</dbReference>
<dbReference type="AlphaFoldDB" id="A0A348FZG1"/>
<dbReference type="EC" id="1.1.1.133" evidence="3 6"/>
<evidence type="ECO:0000256" key="5">
    <source>
        <dbReference type="ARBA" id="ARBA00048200"/>
    </source>
</evidence>
<dbReference type="KEGG" id="blag:BLTE_13790"/>
<dbReference type="Gene3D" id="3.90.25.10">
    <property type="entry name" value="UDP-galactose 4-epimerase, domain 1"/>
    <property type="match status" value="1"/>
</dbReference>
<feature type="domain" description="RmlD-like substrate binding" evidence="7">
    <location>
        <begin position="1"/>
        <end position="294"/>
    </location>
</feature>
<protein>
    <recommendedName>
        <fullName evidence="4 6">dTDP-4-dehydrorhamnose reductase</fullName>
        <ecNumber evidence="3 6">1.1.1.133</ecNumber>
    </recommendedName>
</protein>
<dbReference type="InterPro" id="IPR036291">
    <property type="entry name" value="NAD(P)-bd_dom_sf"/>
</dbReference>
<comment type="catalytic activity">
    <reaction evidence="5 6">
        <text>dTDP-beta-L-rhamnose + NADP(+) = dTDP-4-dehydro-beta-L-rhamnose + NADPH + H(+)</text>
        <dbReference type="Rhea" id="RHEA:21796"/>
        <dbReference type="ChEBI" id="CHEBI:15378"/>
        <dbReference type="ChEBI" id="CHEBI:57510"/>
        <dbReference type="ChEBI" id="CHEBI:57783"/>
        <dbReference type="ChEBI" id="CHEBI:58349"/>
        <dbReference type="ChEBI" id="CHEBI:62830"/>
        <dbReference type="EC" id="1.1.1.133"/>
    </reaction>
</comment>
<organism evidence="8 9">
    <name type="scientific">Blastochloris tepida</name>
    <dbReference type="NCBI Taxonomy" id="2233851"/>
    <lineage>
        <taxon>Bacteria</taxon>
        <taxon>Pseudomonadati</taxon>
        <taxon>Pseudomonadota</taxon>
        <taxon>Alphaproteobacteria</taxon>
        <taxon>Hyphomicrobiales</taxon>
        <taxon>Blastochloridaceae</taxon>
        <taxon>Blastochloris</taxon>
    </lineage>
</organism>
<keyword evidence="6" id="KW-0560">Oxidoreductase</keyword>
<evidence type="ECO:0000313" key="9">
    <source>
        <dbReference type="Proteomes" id="UP000266934"/>
    </source>
</evidence>
<dbReference type="InterPro" id="IPR005913">
    <property type="entry name" value="dTDP_dehydrorham_reduct"/>
</dbReference>
<dbReference type="Proteomes" id="UP000266934">
    <property type="component" value="Chromosome"/>
</dbReference>
<dbReference type="GO" id="GO:0019305">
    <property type="term" value="P:dTDP-rhamnose biosynthetic process"/>
    <property type="evidence" value="ECO:0007669"/>
    <property type="project" value="UniProtKB-UniPathway"/>
</dbReference>
<dbReference type="EMBL" id="AP018907">
    <property type="protein sequence ID" value="BBF92694.1"/>
    <property type="molecule type" value="Genomic_DNA"/>
</dbReference>
<dbReference type="InterPro" id="IPR029903">
    <property type="entry name" value="RmlD-like-bd"/>
</dbReference>
<reference evidence="8 9" key="1">
    <citation type="submission" date="2018-08" db="EMBL/GenBank/DDBJ databases">
        <title>Complete genome sequencing of Blastochloris tepida GI.</title>
        <authorList>
            <person name="Tsukatani Y."/>
            <person name="Mori H."/>
        </authorList>
    </citation>
    <scope>NUCLEOTIDE SEQUENCE [LARGE SCALE GENOMIC DNA]</scope>
    <source>
        <strain evidence="8 9">GI</strain>
    </source>
</reference>
<dbReference type="RefSeq" id="WP_126398762.1">
    <property type="nucleotide sequence ID" value="NZ_AP018907.1"/>
</dbReference>
<evidence type="ECO:0000256" key="2">
    <source>
        <dbReference type="ARBA" id="ARBA00010944"/>
    </source>
</evidence>
<evidence type="ECO:0000256" key="1">
    <source>
        <dbReference type="ARBA" id="ARBA00004781"/>
    </source>
</evidence>
<gene>
    <name evidence="8" type="ORF">BLTE_13790</name>
</gene>